<dbReference type="eggNOG" id="COG1073">
    <property type="taxonomic scope" value="Bacteria"/>
</dbReference>
<evidence type="ECO:0000256" key="1">
    <source>
        <dbReference type="SAM" id="Phobius"/>
    </source>
</evidence>
<dbReference type="PATRIC" id="fig|1267003.4.peg.753"/>
<keyword evidence="1" id="KW-1133">Transmembrane helix</keyword>
<accession>A0A0R1GZA2</accession>
<feature type="transmembrane region" description="Helical" evidence="1">
    <location>
        <begin position="20"/>
        <end position="42"/>
    </location>
</feature>
<keyword evidence="4" id="KW-1185">Reference proteome</keyword>
<organism evidence="3 4">
    <name type="scientific">Levilactobacillus parabrevis ATCC 53295</name>
    <dbReference type="NCBI Taxonomy" id="1267003"/>
    <lineage>
        <taxon>Bacteria</taxon>
        <taxon>Bacillati</taxon>
        <taxon>Bacillota</taxon>
        <taxon>Bacilli</taxon>
        <taxon>Lactobacillales</taxon>
        <taxon>Lactobacillaceae</taxon>
        <taxon>Levilactobacillus</taxon>
    </lineage>
</organism>
<dbReference type="GO" id="GO:0016787">
    <property type="term" value="F:hydrolase activity"/>
    <property type="evidence" value="ECO:0007669"/>
    <property type="project" value="UniProtKB-KW"/>
</dbReference>
<gene>
    <name evidence="3" type="ORF">FD07_GL000708</name>
</gene>
<dbReference type="SUPFAM" id="SSF53474">
    <property type="entry name" value="alpha/beta-Hydrolases"/>
    <property type="match status" value="1"/>
</dbReference>
<dbReference type="Gene3D" id="3.40.50.1820">
    <property type="entry name" value="alpha/beta hydrolase"/>
    <property type="match status" value="1"/>
</dbReference>
<keyword evidence="1" id="KW-0472">Membrane</keyword>
<reference evidence="3 4" key="1">
    <citation type="journal article" date="2015" name="Genome Announc.">
        <title>Expanding the biotechnology potential of lactobacilli through comparative genomics of 213 strains and associated genera.</title>
        <authorList>
            <person name="Sun Z."/>
            <person name="Harris H.M."/>
            <person name="McCann A."/>
            <person name="Guo C."/>
            <person name="Argimon S."/>
            <person name="Zhang W."/>
            <person name="Yang X."/>
            <person name="Jeffery I.B."/>
            <person name="Cooney J.C."/>
            <person name="Kagawa T.F."/>
            <person name="Liu W."/>
            <person name="Song Y."/>
            <person name="Salvetti E."/>
            <person name="Wrobel A."/>
            <person name="Rasinkangas P."/>
            <person name="Parkhill J."/>
            <person name="Rea M.C."/>
            <person name="O'Sullivan O."/>
            <person name="Ritari J."/>
            <person name="Douillard F.P."/>
            <person name="Paul Ross R."/>
            <person name="Yang R."/>
            <person name="Briner A.E."/>
            <person name="Felis G.E."/>
            <person name="de Vos W.M."/>
            <person name="Barrangou R."/>
            <person name="Klaenhammer T.R."/>
            <person name="Caufield P.W."/>
            <person name="Cui Y."/>
            <person name="Zhang H."/>
            <person name="O'Toole P.W."/>
        </authorList>
    </citation>
    <scope>NUCLEOTIDE SEQUENCE [LARGE SCALE GENOMIC DNA]</scope>
    <source>
        <strain evidence="3 4">ATCC 53295</strain>
    </source>
</reference>
<dbReference type="STRING" id="357278.IV61_GL001648"/>
<dbReference type="Pfam" id="PF12146">
    <property type="entry name" value="Hydrolase_4"/>
    <property type="match status" value="1"/>
</dbReference>
<dbReference type="PANTHER" id="PTHR43358">
    <property type="entry name" value="ALPHA/BETA-HYDROLASE"/>
    <property type="match status" value="1"/>
</dbReference>
<evidence type="ECO:0000259" key="2">
    <source>
        <dbReference type="Pfam" id="PF12146"/>
    </source>
</evidence>
<protein>
    <submittedName>
        <fullName evidence="3">Alpha beta hydrolase</fullName>
    </submittedName>
</protein>
<dbReference type="InterPro" id="IPR029058">
    <property type="entry name" value="AB_hydrolase_fold"/>
</dbReference>
<dbReference type="Proteomes" id="UP000051176">
    <property type="component" value="Unassembled WGS sequence"/>
</dbReference>
<dbReference type="InterPro" id="IPR022742">
    <property type="entry name" value="Hydrolase_4"/>
</dbReference>
<evidence type="ECO:0000313" key="3">
    <source>
        <dbReference type="EMBL" id="KRK39534.1"/>
    </source>
</evidence>
<dbReference type="AlphaFoldDB" id="A0A0R1GZA2"/>
<dbReference type="EMBL" id="AZCZ01000002">
    <property type="protein sequence ID" value="KRK39534.1"/>
    <property type="molecule type" value="Genomic_DNA"/>
</dbReference>
<comment type="caution">
    <text evidence="3">The sequence shown here is derived from an EMBL/GenBank/DDBJ whole genome shotgun (WGS) entry which is preliminary data.</text>
</comment>
<proteinExistence type="predicted"/>
<dbReference type="PANTHER" id="PTHR43358:SF4">
    <property type="entry name" value="ALPHA_BETA HYDROLASE FOLD-1 DOMAIN-CONTAINING PROTEIN"/>
    <property type="match status" value="1"/>
</dbReference>
<name>A0A0R1GZA2_9LACO</name>
<evidence type="ECO:0000313" key="4">
    <source>
        <dbReference type="Proteomes" id="UP000051176"/>
    </source>
</evidence>
<keyword evidence="1" id="KW-0812">Transmembrane</keyword>
<dbReference type="InterPro" id="IPR052920">
    <property type="entry name" value="DNA-binding_regulatory"/>
</dbReference>
<keyword evidence="3" id="KW-0378">Hydrolase</keyword>
<sequence>MAGAENWEATIVSKRKKWGLISLGVIVVLIAGGLLGASLYFYNMTVASGKKDFVASGATLKKSDPMYSQKKWYQDVKKQRWTEKAAGANLKLVADYIPAVKATKKTVVLVHGFGSNKEAMGGYVAMFHQLGYNTLIPDTRGQGQSQGKVISYGYYESKDYLKWVNQVIAKQGKQSQVVLFGVSMGGATTMMTSGLKTPSQLKAYIEDCGYTDAQAEITYQAKQMYNVPYWPLVPLTSTVARVKAGFHFKDANAVAAVKKNHKPMLFIHGGADTFVPTRMVYQVYRADSGPKQLLIVPGAKHAAALSHSPALYERKVKAFLAEYVK</sequence>
<feature type="domain" description="Serine aminopeptidase S33" evidence="2">
    <location>
        <begin position="103"/>
        <end position="205"/>
    </location>
</feature>